<dbReference type="Pfam" id="PF01979">
    <property type="entry name" value="Amidohydro_1"/>
    <property type="match status" value="1"/>
</dbReference>
<dbReference type="GO" id="GO:0016812">
    <property type="term" value="F:hydrolase activity, acting on carbon-nitrogen (but not peptide) bonds, in cyclic amides"/>
    <property type="evidence" value="ECO:0007669"/>
    <property type="project" value="TreeGrafter"/>
</dbReference>
<evidence type="ECO:0000256" key="1">
    <source>
        <dbReference type="ARBA" id="ARBA00001947"/>
    </source>
</evidence>
<dbReference type="Gene3D" id="3.20.20.140">
    <property type="entry name" value="Metal-dependent hydrolases"/>
    <property type="match status" value="1"/>
</dbReference>
<keyword evidence="3" id="KW-0597">Phosphoprotein</keyword>
<dbReference type="GO" id="GO:0005829">
    <property type="term" value="C:cytosol"/>
    <property type="evidence" value="ECO:0007669"/>
    <property type="project" value="TreeGrafter"/>
</dbReference>
<evidence type="ECO:0000256" key="3">
    <source>
        <dbReference type="ARBA" id="ARBA00022553"/>
    </source>
</evidence>
<evidence type="ECO:0000256" key="8">
    <source>
        <dbReference type="PIRSR" id="PIRSR611778-50"/>
    </source>
</evidence>
<dbReference type="SUPFAM" id="SSF51338">
    <property type="entry name" value="Composite domain of metallo-dependent hydrolases"/>
    <property type="match status" value="1"/>
</dbReference>
<dbReference type="RefSeq" id="WP_045679558.1">
    <property type="nucleotide sequence ID" value="NZ_CP010803.1"/>
</dbReference>
<dbReference type="OrthoDB" id="9775759at2"/>
<dbReference type="NCBIfam" id="NF009941">
    <property type="entry name" value="PRK13404.1"/>
    <property type="match status" value="1"/>
</dbReference>
<evidence type="ECO:0000256" key="5">
    <source>
        <dbReference type="ARBA" id="ARBA00022801"/>
    </source>
</evidence>
<dbReference type="HOGENOM" id="CLU_015572_2_0_5"/>
<gene>
    <name evidence="10" type="ORF">TM49_03535</name>
</gene>
<name>A0A0D5LNT6_MAREN</name>
<dbReference type="MEROPS" id="M38.978"/>
<accession>A0A0D5LNT6</accession>
<dbReference type="AlphaFoldDB" id="A0A0D5LNT6"/>
<dbReference type="PANTHER" id="PTHR11647">
    <property type="entry name" value="HYDRANTOINASE/DIHYDROPYRIMIDINASE FAMILY MEMBER"/>
    <property type="match status" value="1"/>
</dbReference>
<dbReference type="FunFam" id="3.20.20.140:FF:000217">
    <property type="entry name" value="Dihydropyrimidinase-related protein 1"/>
    <property type="match status" value="1"/>
</dbReference>
<dbReference type="SUPFAM" id="SSF51556">
    <property type="entry name" value="Metallo-dependent hydrolases"/>
    <property type="match status" value="1"/>
</dbReference>
<dbReference type="InterPro" id="IPR006680">
    <property type="entry name" value="Amidohydro-rel"/>
</dbReference>
<evidence type="ECO:0000259" key="9">
    <source>
        <dbReference type="Pfam" id="PF01979"/>
    </source>
</evidence>
<comment type="similarity">
    <text evidence="2">Belongs to the metallo-dependent hydrolases superfamily. Hydantoinase/dihydropyrimidinase family.</text>
</comment>
<dbReference type="STRING" id="1486262.TM49_03535"/>
<feature type="modified residue" description="N6-carboxylysine" evidence="8">
    <location>
        <position position="152"/>
    </location>
</feature>
<dbReference type="CDD" id="cd01314">
    <property type="entry name" value="D-HYD"/>
    <property type="match status" value="1"/>
</dbReference>
<dbReference type="InterPro" id="IPR050378">
    <property type="entry name" value="Metallo-dep_Hydrolases_sf"/>
</dbReference>
<dbReference type="Proteomes" id="UP000032611">
    <property type="component" value="Chromosome"/>
</dbReference>
<proteinExistence type="inferred from homology"/>
<dbReference type="PATRIC" id="fig|1486262.3.peg.720"/>
<comment type="PTM">
    <text evidence="8">Carbamylation allows a single lysine to coordinate two divalent metal cations.</text>
</comment>
<protein>
    <recommendedName>
        <fullName evidence="7">D-hydantoinase</fullName>
    </recommendedName>
</protein>
<comment type="function">
    <text evidence="6">Catalyzes the stereospecific hydrolysis of the cyclic amide bond of D-hydantoin derivatives.</text>
</comment>
<dbReference type="PANTHER" id="PTHR11647:SF1">
    <property type="entry name" value="COLLAPSIN RESPONSE MEDIATOR PROTEIN"/>
    <property type="match status" value="1"/>
</dbReference>
<dbReference type="KEGG" id="mey:TM49_03535"/>
<dbReference type="Gene3D" id="2.30.40.10">
    <property type="entry name" value="Urease, subunit C, domain 1"/>
    <property type="match status" value="1"/>
</dbReference>
<keyword evidence="5 10" id="KW-0378">Hydrolase</keyword>
<evidence type="ECO:0000313" key="11">
    <source>
        <dbReference type="Proteomes" id="UP000032611"/>
    </source>
</evidence>
<dbReference type="InterPro" id="IPR011059">
    <property type="entry name" value="Metal-dep_hydrolase_composite"/>
</dbReference>
<organism evidence="10 11">
    <name type="scientific">Martelella endophytica</name>
    <dbReference type="NCBI Taxonomy" id="1486262"/>
    <lineage>
        <taxon>Bacteria</taxon>
        <taxon>Pseudomonadati</taxon>
        <taxon>Pseudomonadota</taxon>
        <taxon>Alphaproteobacteria</taxon>
        <taxon>Hyphomicrobiales</taxon>
        <taxon>Aurantimonadaceae</taxon>
        <taxon>Martelella</taxon>
    </lineage>
</organism>
<feature type="domain" description="Amidohydrolase-related" evidence="9">
    <location>
        <begin position="50"/>
        <end position="441"/>
    </location>
</feature>
<dbReference type="InterPro" id="IPR011778">
    <property type="entry name" value="Hydantoinase/dihydroPyrase"/>
</dbReference>
<dbReference type="InterPro" id="IPR032466">
    <property type="entry name" value="Metal_Hydrolase"/>
</dbReference>
<evidence type="ECO:0000256" key="7">
    <source>
        <dbReference type="ARBA" id="ARBA00068457"/>
    </source>
</evidence>
<reference evidence="10 11" key="1">
    <citation type="journal article" date="2015" name="Genome Announc.">
        <title>Complete genome sequence of Martelella endophytica YC6887, which has antifungal activity associated with a halophyte.</title>
        <authorList>
            <person name="Khan A."/>
            <person name="Khan H."/>
            <person name="Chung E.J."/>
            <person name="Hossain M.T."/>
            <person name="Chung Y.R."/>
        </authorList>
    </citation>
    <scope>NUCLEOTIDE SEQUENCE [LARGE SCALE GENOMIC DNA]</scope>
    <source>
        <strain evidence="10">YC6887</strain>
    </source>
</reference>
<keyword evidence="11" id="KW-1185">Reference proteome</keyword>
<evidence type="ECO:0000313" key="10">
    <source>
        <dbReference type="EMBL" id="AJY44968.1"/>
    </source>
</evidence>
<keyword evidence="4" id="KW-0479">Metal-binding</keyword>
<dbReference type="NCBIfam" id="TIGR02033">
    <property type="entry name" value="D-hydantoinase"/>
    <property type="match status" value="1"/>
</dbReference>
<comment type="cofactor">
    <cofactor evidence="1">
        <name>Zn(2+)</name>
        <dbReference type="ChEBI" id="CHEBI:29105"/>
    </cofactor>
</comment>
<evidence type="ECO:0000256" key="6">
    <source>
        <dbReference type="ARBA" id="ARBA00055040"/>
    </source>
</evidence>
<sequence>MTFDTIIKGGTIVTAADAFMADIGIRNGRIAAIGEALEGAGTVIDATGRLVMPGGIDSHVHIAQPGAPEVVMAEDFTSGTIAAAFGGNTTVMPFCLQQRGQSLREALKAYHAEAEGRCHVDVSFHLILTDPTPGVLGQELPALVEEGYTSLKVFMTYDDMVLKDRELLEVMAAARRTGAFVMVHAEGYDTIRFLADALEAEGKTAPYYHGPSRPVAVEREATHRAISFAEITDVPIMIVHVSNRQAMEEIERARRRGLNIYGETCPQYLVLTEEDMDGAAMEGAKFVCSPPPRTTEDQAACWEGLQHGIFSVFSSDHCPYRFAEDGKLTAKAHDGFRWVPNGIPGIETRLPILFSEGVKKGRISLNQFVALTATNHAKTYGLYPKKGTIAVGADADIVLWDPEMTRTIDQADLHHGCDYTPYQGLEVTGWPVMTMLRGRVVTDGETLVNEAPGGEYLARERSPLVEGRQAL</sequence>
<dbReference type="GO" id="GO:0046872">
    <property type="term" value="F:metal ion binding"/>
    <property type="evidence" value="ECO:0007669"/>
    <property type="project" value="UniProtKB-KW"/>
</dbReference>
<dbReference type="EMBL" id="CP010803">
    <property type="protein sequence ID" value="AJY44968.1"/>
    <property type="molecule type" value="Genomic_DNA"/>
</dbReference>
<evidence type="ECO:0000256" key="2">
    <source>
        <dbReference type="ARBA" id="ARBA00008829"/>
    </source>
</evidence>
<evidence type="ECO:0000256" key="4">
    <source>
        <dbReference type="ARBA" id="ARBA00022723"/>
    </source>
</evidence>